<sequence>MEHNYTAAECMENLADIQFKWGDNYDKRESLASLLRASKYYKKACQPKRALIVLKRVITILELSPKNDKSVIVDKYEDCIQLYRSLDLNHLANVCHKICKSLDEEKTDFCTLNICKLESYELSMPSRVSTPSTVVTNYSDDEDSDNNDWFGGKTVKESIESKEWVQQQIRLLDQSNTCADRPHKDNREDSQQICDDETQVDQYMSQNLKSNSKLKSNQTLRKNLRQLFAETNDERIASKKAKLLIKPESELFSTPITTEITAIPVATPTPLRAPTPTPIAESNGEQQTKAKRKRRLKPKELSEESPEKRLIKLRKLDIENQFCIDPKAPTERLLCTLCDESILCYRWSIVTDHLKGRKHNDFAAKERLKLQHKDLPFNSNMVSTSALSDFAYFNNPNAKLLIKPESELFSTPITTEITAIPVATPTPLRAPTPTPIAESNGEQQLKAKRKRRLKPKELSEESPEKRLIKLRKLDIENQFCIDPKAPTERLLCTLCDESILCYRWSIVTDHLKGRKHNDFAAKERLKLQHKDLPFNSNMVSTSALSDFAYFNNPNGVHKDSGPLYVMNPPLTMADAINMNGATESLAYHSQHYLTVPSLMATHMTPINDSQQMSCSENGQNKPHDSLDTPPVMDTTSNPFGFGGIRMQSVDEFFDRRVAIESVAKVSEPFLAYESYNVFE</sequence>
<dbReference type="Proteomes" id="UP000728032">
    <property type="component" value="Unassembled WGS sequence"/>
</dbReference>
<feature type="compositionally biased region" description="Polar residues" evidence="1">
    <location>
        <begin position="608"/>
        <end position="620"/>
    </location>
</feature>
<dbReference type="OrthoDB" id="6532579at2759"/>
<reference evidence="2" key="1">
    <citation type="submission" date="2020-11" db="EMBL/GenBank/DDBJ databases">
        <authorList>
            <person name="Tran Van P."/>
        </authorList>
    </citation>
    <scope>NUCLEOTIDE SEQUENCE</scope>
</reference>
<evidence type="ECO:0000313" key="3">
    <source>
        <dbReference type="Proteomes" id="UP000728032"/>
    </source>
</evidence>
<evidence type="ECO:0000256" key="1">
    <source>
        <dbReference type="SAM" id="MobiDB-lite"/>
    </source>
</evidence>
<dbReference type="EMBL" id="CAJPVJ010013905">
    <property type="protein sequence ID" value="CAG2175093.1"/>
    <property type="molecule type" value="Genomic_DNA"/>
</dbReference>
<feature type="region of interest" description="Disordered" evidence="1">
    <location>
        <begin position="608"/>
        <end position="634"/>
    </location>
</feature>
<feature type="region of interest" description="Disordered" evidence="1">
    <location>
        <begin position="424"/>
        <end position="461"/>
    </location>
</feature>
<name>A0A7R9MDA7_9ACAR</name>
<keyword evidence="3" id="KW-1185">Reference proteome</keyword>
<gene>
    <name evidence="2" type="ORF">ONB1V03_LOCUS14532</name>
</gene>
<dbReference type="EMBL" id="OC928730">
    <property type="protein sequence ID" value="CAD7657907.1"/>
    <property type="molecule type" value="Genomic_DNA"/>
</dbReference>
<dbReference type="AlphaFoldDB" id="A0A7R9MDA7"/>
<evidence type="ECO:0000313" key="2">
    <source>
        <dbReference type="EMBL" id="CAD7657907.1"/>
    </source>
</evidence>
<proteinExistence type="predicted"/>
<protein>
    <submittedName>
        <fullName evidence="2">Uncharacterized protein</fullName>
    </submittedName>
</protein>
<organism evidence="2">
    <name type="scientific">Oppiella nova</name>
    <dbReference type="NCBI Taxonomy" id="334625"/>
    <lineage>
        <taxon>Eukaryota</taxon>
        <taxon>Metazoa</taxon>
        <taxon>Ecdysozoa</taxon>
        <taxon>Arthropoda</taxon>
        <taxon>Chelicerata</taxon>
        <taxon>Arachnida</taxon>
        <taxon>Acari</taxon>
        <taxon>Acariformes</taxon>
        <taxon>Sarcoptiformes</taxon>
        <taxon>Oribatida</taxon>
        <taxon>Brachypylina</taxon>
        <taxon>Oppioidea</taxon>
        <taxon>Oppiidae</taxon>
        <taxon>Oppiella</taxon>
    </lineage>
</organism>
<accession>A0A7R9MDA7</accession>
<feature type="region of interest" description="Disordered" evidence="1">
    <location>
        <begin position="263"/>
        <end position="304"/>
    </location>
</feature>